<proteinExistence type="predicted"/>
<evidence type="ECO:0000256" key="1">
    <source>
        <dbReference type="PROSITE-ProRule" id="PRU00276"/>
    </source>
</evidence>
<organism evidence="4 5">
    <name type="scientific">Leptidea sinapis</name>
    <dbReference type="NCBI Taxonomy" id="189913"/>
    <lineage>
        <taxon>Eukaryota</taxon>
        <taxon>Metazoa</taxon>
        <taxon>Ecdysozoa</taxon>
        <taxon>Arthropoda</taxon>
        <taxon>Hexapoda</taxon>
        <taxon>Insecta</taxon>
        <taxon>Pterygota</taxon>
        <taxon>Neoptera</taxon>
        <taxon>Endopterygota</taxon>
        <taxon>Lepidoptera</taxon>
        <taxon>Glossata</taxon>
        <taxon>Ditrysia</taxon>
        <taxon>Papilionoidea</taxon>
        <taxon>Pieridae</taxon>
        <taxon>Dismorphiinae</taxon>
        <taxon>Leptidea</taxon>
    </lineage>
</organism>
<dbReference type="InterPro" id="IPR001590">
    <property type="entry name" value="Peptidase_M12B"/>
</dbReference>
<feature type="signal peptide" evidence="2">
    <location>
        <begin position="1"/>
        <end position="16"/>
    </location>
</feature>
<dbReference type="GO" id="GO:0007219">
    <property type="term" value="P:Notch signaling pathway"/>
    <property type="evidence" value="ECO:0007669"/>
    <property type="project" value="TreeGrafter"/>
</dbReference>
<dbReference type="Proteomes" id="UP000324832">
    <property type="component" value="Unassembled WGS sequence"/>
</dbReference>
<dbReference type="PANTHER" id="PTHR45702">
    <property type="entry name" value="ADAM10/ADAM17 METALLOPEPTIDASE FAMILY MEMBER"/>
    <property type="match status" value="1"/>
</dbReference>
<dbReference type="PROSITE" id="PS50215">
    <property type="entry name" value="ADAM_MEPRO"/>
    <property type="match status" value="1"/>
</dbReference>
<evidence type="ECO:0000259" key="3">
    <source>
        <dbReference type="PROSITE" id="PS50215"/>
    </source>
</evidence>
<dbReference type="EMBL" id="FZQP02004444">
    <property type="protein sequence ID" value="VVC99982.1"/>
    <property type="molecule type" value="Genomic_DNA"/>
</dbReference>
<keyword evidence="5" id="KW-1185">Reference proteome</keyword>
<dbReference type="GO" id="GO:0004222">
    <property type="term" value="F:metalloendopeptidase activity"/>
    <property type="evidence" value="ECO:0007669"/>
    <property type="project" value="InterPro"/>
</dbReference>
<feature type="chain" id="PRO_5023096415" description="Peptidase M12B domain-containing protein" evidence="2">
    <location>
        <begin position="17"/>
        <end position="457"/>
    </location>
</feature>
<keyword evidence="2" id="KW-0732">Signal</keyword>
<dbReference type="GO" id="GO:0006509">
    <property type="term" value="P:membrane protein ectodomain proteolysis"/>
    <property type="evidence" value="ECO:0007669"/>
    <property type="project" value="TreeGrafter"/>
</dbReference>
<name>A0A5E4QQN4_9NEOP</name>
<protein>
    <recommendedName>
        <fullName evidence="3">Peptidase M12B domain-containing protein</fullName>
    </recommendedName>
</protein>
<dbReference type="AlphaFoldDB" id="A0A5E4QQN4"/>
<feature type="domain" description="Peptidase M12B" evidence="3">
    <location>
        <begin position="209"/>
        <end position="270"/>
    </location>
</feature>
<dbReference type="SUPFAM" id="SSF55486">
    <property type="entry name" value="Metalloproteases ('zincins'), catalytic domain"/>
    <property type="match status" value="1"/>
</dbReference>
<dbReference type="InterPro" id="IPR051489">
    <property type="entry name" value="ADAM_Metalloproteinase"/>
</dbReference>
<sequence>MKWLICFVTVILVVYTFEVNKEGRANKICSLYGYDVVEGRFGKEKHLLCLNPTNSSGEYSLKGVMMAYGFPVEDPSSGSAEGYIGDDNQFYGVLHLVFGLFDNDDIQAPSTPPRQWAPFSFPHFSYNYEYSPFTPGIPTSRICDLLLLADKEFYDKEGNSSLNQVYILVLTSNETNTRVFGDLGRENSVDGRSYLMKFSRLRRLSEVCLGHSFGAHHDDGSPNPECRGFLMGSQSSTSESTKHFEFSTCSKRLIAETLKSMRSSCLAEVDEAFCGNVLICHSTGERIFKIGYGGVLGAQRMCGPCCRVRDARTMTCVGAEFAAHVALSTNSLPDDWPYDDYRGHGRHFVVNFRESIFTAMITLLTAAYVSANVTLKLCNTKKCVKKTIRAWPSGGVCVLHNRVGMCDRGICRSVQMLPYFHLPSISMNPYSSLRSGATEIKMHWIYFMAILIAMKQI</sequence>
<dbReference type="Gene3D" id="3.40.390.10">
    <property type="entry name" value="Collagenase (Catalytic Domain)"/>
    <property type="match status" value="1"/>
</dbReference>
<comment type="caution">
    <text evidence="1">Lacks conserved residue(s) required for the propagation of feature annotation.</text>
</comment>
<evidence type="ECO:0000313" key="4">
    <source>
        <dbReference type="EMBL" id="VVC99982.1"/>
    </source>
</evidence>
<dbReference type="GO" id="GO:0005886">
    <property type="term" value="C:plasma membrane"/>
    <property type="evidence" value="ECO:0007669"/>
    <property type="project" value="TreeGrafter"/>
</dbReference>
<dbReference type="PANTHER" id="PTHR45702:SF2">
    <property type="entry name" value="KUZBANIAN, ISOFORM A"/>
    <property type="match status" value="1"/>
</dbReference>
<evidence type="ECO:0000313" key="5">
    <source>
        <dbReference type="Proteomes" id="UP000324832"/>
    </source>
</evidence>
<dbReference type="InterPro" id="IPR024079">
    <property type="entry name" value="MetalloPept_cat_dom_sf"/>
</dbReference>
<reference evidence="4 5" key="1">
    <citation type="submission" date="2017-07" db="EMBL/GenBank/DDBJ databases">
        <authorList>
            <person name="Talla V."/>
            <person name="Backstrom N."/>
        </authorList>
    </citation>
    <scope>NUCLEOTIDE SEQUENCE [LARGE SCALE GENOMIC DNA]</scope>
</reference>
<gene>
    <name evidence="4" type="ORF">LSINAPIS_LOCUS10727</name>
</gene>
<evidence type="ECO:0000256" key="2">
    <source>
        <dbReference type="SAM" id="SignalP"/>
    </source>
</evidence>
<accession>A0A5E4QQN4</accession>